<dbReference type="GO" id="GO:0000225">
    <property type="term" value="F:N-acetylglucosaminylphosphatidylinositol deacetylase activity"/>
    <property type="evidence" value="ECO:0007669"/>
    <property type="project" value="UniProtKB-EC"/>
</dbReference>
<dbReference type="InterPro" id="IPR003737">
    <property type="entry name" value="GlcNAc_PI_deacetylase-related"/>
</dbReference>
<dbReference type="VEuPathDB" id="FungiDB:BO71DRAFT_391884"/>
<dbReference type="InterPro" id="IPR024078">
    <property type="entry name" value="LmbE-like_dom_sf"/>
</dbReference>
<protein>
    <recommendedName>
        <fullName evidence="2">N-acetylglucosaminylphosphatidylinositol deacetylase</fullName>
        <ecNumber evidence="2">3.5.1.89</ecNumber>
    </recommendedName>
</protein>
<evidence type="ECO:0000313" key="5">
    <source>
        <dbReference type="Proteomes" id="UP000247810"/>
    </source>
</evidence>
<dbReference type="OrthoDB" id="203440at2759"/>
<evidence type="ECO:0000256" key="3">
    <source>
        <dbReference type="SAM" id="SignalP"/>
    </source>
</evidence>
<dbReference type="AlphaFoldDB" id="A0A319CV10"/>
<feature type="non-terminal residue" evidence="4">
    <location>
        <position position="277"/>
    </location>
</feature>
<dbReference type="GO" id="GO:0005783">
    <property type="term" value="C:endoplasmic reticulum"/>
    <property type="evidence" value="ECO:0007669"/>
    <property type="project" value="TreeGrafter"/>
</dbReference>
<gene>
    <name evidence="4" type="ORF">BO71DRAFT_391884</name>
</gene>
<dbReference type="Gene3D" id="3.40.50.10320">
    <property type="entry name" value="LmbE-like"/>
    <property type="match status" value="1"/>
</dbReference>
<organism evidence="4 5">
    <name type="scientific">Aspergillus ellipticus CBS 707.79</name>
    <dbReference type="NCBI Taxonomy" id="1448320"/>
    <lineage>
        <taxon>Eukaryota</taxon>
        <taxon>Fungi</taxon>
        <taxon>Dikarya</taxon>
        <taxon>Ascomycota</taxon>
        <taxon>Pezizomycotina</taxon>
        <taxon>Eurotiomycetes</taxon>
        <taxon>Eurotiomycetidae</taxon>
        <taxon>Eurotiales</taxon>
        <taxon>Aspergillaceae</taxon>
        <taxon>Aspergillus</taxon>
        <taxon>Aspergillus subgen. Circumdati</taxon>
    </lineage>
</organism>
<reference evidence="4 5" key="1">
    <citation type="submission" date="2018-02" db="EMBL/GenBank/DDBJ databases">
        <title>The genomes of Aspergillus section Nigri reveals drivers in fungal speciation.</title>
        <authorList>
            <consortium name="DOE Joint Genome Institute"/>
            <person name="Vesth T.C."/>
            <person name="Nybo J."/>
            <person name="Theobald S."/>
            <person name="Brandl J."/>
            <person name="Frisvad J.C."/>
            <person name="Nielsen K.F."/>
            <person name="Lyhne E.K."/>
            <person name="Kogle M.E."/>
            <person name="Kuo A."/>
            <person name="Riley R."/>
            <person name="Clum A."/>
            <person name="Nolan M."/>
            <person name="Lipzen A."/>
            <person name="Salamov A."/>
            <person name="Henrissat B."/>
            <person name="Wiebenga A."/>
            <person name="De vries R.P."/>
            <person name="Grigoriev I.V."/>
            <person name="Mortensen U.H."/>
            <person name="Andersen M.R."/>
            <person name="Baker S.E."/>
        </authorList>
    </citation>
    <scope>NUCLEOTIDE SEQUENCE [LARGE SCALE GENOMIC DNA]</scope>
    <source>
        <strain evidence="4 5">CBS 707.79</strain>
    </source>
</reference>
<dbReference type="EC" id="3.5.1.89" evidence="2"/>
<keyword evidence="3" id="KW-0732">Signal</keyword>
<feature type="chain" id="PRO_5016336980" description="N-acetylglucosaminylphosphatidylinositol deacetylase" evidence="3">
    <location>
        <begin position="25"/>
        <end position="277"/>
    </location>
</feature>
<feature type="signal peptide" evidence="3">
    <location>
        <begin position="1"/>
        <end position="24"/>
    </location>
</feature>
<proteinExistence type="inferred from homology"/>
<accession>A0A319CV10</accession>
<comment type="similarity">
    <text evidence="1">Belongs to the PIGL family.</text>
</comment>
<evidence type="ECO:0000256" key="2">
    <source>
        <dbReference type="ARBA" id="ARBA00012176"/>
    </source>
</evidence>
<sequence>MKPTTPLKTTLLTLLLGLTPPTHAQTLNIVAHQDDDLLFLSPDLHHEIQSGRRVRTLYLTTGDAGDSPSTLYYEQRQSGSQAAYARMASAQNTWAQSSAPIPGKNIPMFTLSSNPDISLLFMQLPDGNLAGDGFATTGSVSLQMLWEGGISSIASVNGSSTYTSQEIVDTLTGIMEDFGPDRINTGDYEREWDGKDHSDHVTVGHYVQEAAKGYGGDHVLMGYTGYPVAGDGEDVGGQGLGEKQMVFYEYAGHDVKVCRDVVGCGEGNEAQWMKRQY</sequence>
<evidence type="ECO:0000313" key="4">
    <source>
        <dbReference type="EMBL" id="PYH88271.1"/>
    </source>
</evidence>
<dbReference type="Pfam" id="PF02585">
    <property type="entry name" value="PIG-L"/>
    <property type="match status" value="1"/>
</dbReference>
<keyword evidence="5" id="KW-1185">Reference proteome</keyword>
<name>A0A319CV10_9EURO</name>
<dbReference type="EMBL" id="KZ826109">
    <property type="protein sequence ID" value="PYH88271.1"/>
    <property type="molecule type" value="Genomic_DNA"/>
</dbReference>
<dbReference type="Proteomes" id="UP000247810">
    <property type="component" value="Unassembled WGS sequence"/>
</dbReference>
<dbReference type="STRING" id="1448320.A0A319CV10"/>
<dbReference type="SUPFAM" id="SSF102588">
    <property type="entry name" value="LmbE-like"/>
    <property type="match status" value="1"/>
</dbReference>
<dbReference type="PANTHER" id="PTHR12993:SF23">
    <property type="entry name" value="N-ACETYLGLUCOSAMINYLPHOSPHATIDYLINOSITOL DEACETYLASE"/>
    <property type="match status" value="1"/>
</dbReference>
<evidence type="ECO:0000256" key="1">
    <source>
        <dbReference type="ARBA" id="ARBA00006066"/>
    </source>
</evidence>
<dbReference type="PANTHER" id="PTHR12993">
    <property type="entry name" value="N-ACETYLGLUCOSAMINYL-PHOSPHATIDYLINOSITOL DE-N-ACETYLASE-RELATED"/>
    <property type="match status" value="1"/>
</dbReference>